<gene>
    <name evidence="3" type="ORF">ATL41_1334</name>
</gene>
<dbReference type="PRINTS" id="PR00412">
    <property type="entry name" value="EPOXHYDRLASE"/>
</dbReference>
<dbReference type="AlphaFoldDB" id="A0A2A9EE96"/>
<dbReference type="GO" id="GO:0016787">
    <property type="term" value="F:hydrolase activity"/>
    <property type="evidence" value="ECO:0007669"/>
    <property type="project" value="UniProtKB-KW"/>
</dbReference>
<dbReference type="EMBL" id="PDJH01000001">
    <property type="protein sequence ID" value="PFG36605.1"/>
    <property type="molecule type" value="Genomic_DNA"/>
</dbReference>
<dbReference type="SUPFAM" id="SSF53474">
    <property type="entry name" value="alpha/beta-Hydrolases"/>
    <property type="match status" value="1"/>
</dbReference>
<comment type="caution">
    <text evidence="3">The sequence shown here is derived from an EMBL/GenBank/DDBJ whole genome shotgun (WGS) entry which is preliminary data.</text>
</comment>
<dbReference type="RefSeq" id="WP_098457765.1">
    <property type="nucleotide sequence ID" value="NZ_PDJH01000001.1"/>
</dbReference>
<dbReference type="Gene3D" id="3.40.50.1820">
    <property type="entry name" value="alpha/beta hydrolase"/>
    <property type="match status" value="1"/>
</dbReference>
<dbReference type="OrthoDB" id="2987348at2"/>
<dbReference type="InterPro" id="IPR000073">
    <property type="entry name" value="AB_hydrolase_1"/>
</dbReference>
<dbReference type="InterPro" id="IPR029058">
    <property type="entry name" value="AB_hydrolase_fold"/>
</dbReference>
<evidence type="ECO:0000313" key="4">
    <source>
        <dbReference type="Proteomes" id="UP000221394"/>
    </source>
</evidence>
<protein>
    <submittedName>
        <fullName evidence="3">Pimeloyl-ACP methyl ester carboxylesterase</fullName>
    </submittedName>
</protein>
<dbReference type="Proteomes" id="UP000221394">
    <property type="component" value="Unassembled WGS sequence"/>
</dbReference>
<evidence type="ECO:0000259" key="2">
    <source>
        <dbReference type="Pfam" id="PF00561"/>
    </source>
</evidence>
<reference evidence="3 4" key="1">
    <citation type="submission" date="2017-10" db="EMBL/GenBank/DDBJ databases">
        <title>Sequencing the genomes of 1000 actinobacteria strains.</title>
        <authorList>
            <person name="Klenk H.-P."/>
        </authorList>
    </citation>
    <scope>NUCLEOTIDE SEQUENCE [LARGE SCALE GENOMIC DNA]</scope>
    <source>
        <strain evidence="3 4">DSM 21574</strain>
    </source>
</reference>
<organism evidence="3 4">
    <name type="scientific">Flavimobilis soli</name>
    <dbReference type="NCBI Taxonomy" id="442709"/>
    <lineage>
        <taxon>Bacteria</taxon>
        <taxon>Bacillati</taxon>
        <taxon>Actinomycetota</taxon>
        <taxon>Actinomycetes</taxon>
        <taxon>Micrococcales</taxon>
        <taxon>Jonesiaceae</taxon>
        <taxon>Flavimobilis</taxon>
    </lineage>
</organism>
<keyword evidence="1" id="KW-0378">Hydrolase</keyword>
<dbReference type="Pfam" id="PF00561">
    <property type="entry name" value="Abhydrolase_1"/>
    <property type="match status" value="1"/>
</dbReference>
<proteinExistence type="predicted"/>
<evidence type="ECO:0000256" key="1">
    <source>
        <dbReference type="ARBA" id="ARBA00022801"/>
    </source>
</evidence>
<keyword evidence="4" id="KW-1185">Reference proteome</keyword>
<feature type="domain" description="AB hydrolase-1" evidence="2">
    <location>
        <begin position="39"/>
        <end position="287"/>
    </location>
</feature>
<name>A0A2A9EE96_9MICO</name>
<evidence type="ECO:0000313" key="3">
    <source>
        <dbReference type="EMBL" id="PFG36605.1"/>
    </source>
</evidence>
<dbReference type="InterPro" id="IPR000639">
    <property type="entry name" value="Epox_hydrolase-like"/>
</dbReference>
<accession>A0A2A9EE96</accession>
<dbReference type="PANTHER" id="PTHR43329">
    <property type="entry name" value="EPOXIDE HYDROLASE"/>
    <property type="match status" value="1"/>
</dbReference>
<sequence length="302" mass="32909">MSADFSSVLIDGPWKHELVPANGARFHVAVAGPEDAPGPLVVLLHSFPQFWWTWRHQIESLAAAGHRVAAMDLRGVGASDKPPSGYDVATRTRDVAGVVRSLGASRAVVVGHGLGGMVAWAMASLQPSVTDGVVALSAPHPARLHRTARSGLTPAALKHVAFLQLPVLPERAFANRSLTTQLIVEGSYERRSSSELATYETAMAVPFAAHNSIEAVRWLMRSTPRLDGRRFLSVVRRPISVPAMQVHGAHDVFLRPEGAELDAAALTRDLRFEMLDDAGHFLHEERPDEVDALLLDFLARWR</sequence>